<reference evidence="1" key="1">
    <citation type="journal article" date="2021" name="New Phytol.">
        <title>Evolutionary innovations through gain and loss of genes in the ectomycorrhizal Boletales.</title>
        <authorList>
            <person name="Wu G."/>
            <person name="Miyauchi S."/>
            <person name="Morin E."/>
            <person name="Kuo A."/>
            <person name="Drula E."/>
            <person name="Varga T."/>
            <person name="Kohler A."/>
            <person name="Feng B."/>
            <person name="Cao Y."/>
            <person name="Lipzen A."/>
            <person name="Daum C."/>
            <person name="Hundley H."/>
            <person name="Pangilinan J."/>
            <person name="Johnson J."/>
            <person name="Barry K."/>
            <person name="LaButti K."/>
            <person name="Ng V."/>
            <person name="Ahrendt S."/>
            <person name="Min B."/>
            <person name="Choi I.G."/>
            <person name="Park H."/>
            <person name="Plett J.M."/>
            <person name="Magnuson J."/>
            <person name="Spatafora J.W."/>
            <person name="Nagy L.G."/>
            <person name="Henrissat B."/>
            <person name="Grigoriev I.V."/>
            <person name="Yang Z.L."/>
            <person name="Xu J."/>
            <person name="Martin F.M."/>
        </authorList>
    </citation>
    <scope>NUCLEOTIDE SEQUENCE</scope>
    <source>
        <strain evidence="1">KUC20120723A-06</strain>
    </source>
</reference>
<comment type="caution">
    <text evidence="1">The sequence shown here is derived from an EMBL/GenBank/DDBJ whole genome shotgun (WGS) entry which is preliminary data.</text>
</comment>
<proteinExistence type="predicted"/>
<name>A0ACB8AYG2_9AGAM</name>
<protein>
    <submittedName>
        <fullName evidence="1">Uncharacterized protein</fullName>
    </submittedName>
</protein>
<dbReference type="EMBL" id="MU266870">
    <property type="protein sequence ID" value="KAH7918031.1"/>
    <property type="molecule type" value="Genomic_DNA"/>
</dbReference>
<organism evidence="1 2">
    <name type="scientific">Leucogyrophana mollusca</name>
    <dbReference type="NCBI Taxonomy" id="85980"/>
    <lineage>
        <taxon>Eukaryota</taxon>
        <taxon>Fungi</taxon>
        <taxon>Dikarya</taxon>
        <taxon>Basidiomycota</taxon>
        <taxon>Agaricomycotina</taxon>
        <taxon>Agaricomycetes</taxon>
        <taxon>Agaricomycetidae</taxon>
        <taxon>Boletales</taxon>
        <taxon>Boletales incertae sedis</taxon>
        <taxon>Leucogyrophana</taxon>
    </lineage>
</organism>
<evidence type="ECO:0000313" key="1">
    <source>
        <dbReference type="EMBL" id="KAH7918031.1"/>
    </source>
</evidence>
<sequence>MLPSCRPIDKRVEKEMRMHNRMHKVPIPEHGHRETRLSPMWHSDKLMWYVFHLHRPVFDLTLSSR</sequence>
<dbReference type="Proteomes" id="UP000790709">
    <property type="component" value="Unassembled WGS sequence"/>
</dbReference>
<accession>A0ACB8AYG2</accession>
<evidence type="ECO:0000313" key="2">
    <source>
        <dbReference type="Proteomes" id="UP000790709"/>
    </source>
</evidence>
<gene>
    <name evidence="1" type="ORF">BV22DRAFT_1042027</name>
</gene>
<keyword evidence="2" id="KW-1185">Reference proteome</keyword>